<name>A0A9N9QJM9_9CUCU</name>
<dbReference type="Proteomes" id="UP001152799">
    <property type="component" value="Chromosome 9"/>
</dbReference>
<organism evidence="2 3">
    <name type="scientific">Ceutorhynchus assimilis</name>
    <name type="common">cabbage seed weevil</name>
    <dbReference type="NCBI Taxonomy" id="467358"/>
    <lineage>
        <taxon>Eukaryota</taxon>
        <taxon>Metazoa</taxon>
        <taxon>Ecdysozoa</taxon>
        <taxon>Arthropoda</taxon>
        <taxon>Hexapoda</taxon>
        <taxon>Insecta</taxon>
        <taxon>Pterygota</taxon>
        <taxon>Neoptera</taxon>
        <taxon>Endopterygota</taxon>
        <taxon>Coleoptera</taxon>
        <taxon>Polyphaga</taxon>
        <taxon>Cucujiformia</taxon>
        <taxon>Curculionidae</taxon>
        <taxon>Ceutorhynchinae</taxon>
        <taxon>Ceutorhynchus</taxon>
    </lineage>
</organism>
<proteinExistence type="predicted"/>
<dbReference type="EMBL" id="OU892285">
    <property type="protein sequence ID" value="CAG9773253.1"/>
    <property type="molecule type" value="Genomic_DNA"/>
</dbReference>
<gene>
    <name evidence="2" type="ORF">CEUTPL_LOCUS13650</name>
</gene>
<feature type="region of interest" description="Disordered" evidence="1">
    <location>
        <begin position="21"/>
        <end position="76"/>
    </location>
</feature>
<protein>
    <submittedName>
        <fullName evidence="2">Uncharacterized protein</fullName>
    </submittedName>
</protein>
<evidence type="ECO:0000313" key="2">
    <source>
        <dbReference type="EMBL" id="CAG9773253.1"/>
    </source>
</evidence>
<keyword evidence="3" id="KW-1185">Reference proteome</keyword>
<evidence type="ECO:0000313" key="3">
    <source>
        <dbReference type="Proteomes" id="UP001152799"/>
    </source>
</evidence>
<dbReference type="PANTHER" id="PTHR10773">
    <property type="entry name" value="DNA-DIRECTED RNA POLYMERASES I, II, AND III SUBUNIT RPABC2"/>
    <property type="match status" value="1"/>
</dbReference>
<dbReference type="PANTHER" id="PTHR10773:SF19">
    <property type="match status" value="1"/>
</dbReference>
<evidence type="ECO:0000256" key="1">
    <source>
        <dbReference type="SAM" id="MobiDB-lite"/>
    </source>
</evidence>
<feature type="compositionally biased region" description="Polar residues" evidence="1">
    <location>
        <begin position="64"/>
        <end position="73"/>
    </location>
</feature>
<accession>A0A9N9QJM9</accession>
<reference evidence="2" key="1">
    <citation type="submission" date="2022-01" db="EMBL/GenBank/DDBJ databases">
        <authorList>
            <person name="King R."/>
        </authorList>
    </citation>
    <scope>NUCLEOTIDE SEQUENCE</scope>
</reference>
<dbReference type="OrthoDB" id="6778620at2759"/>
<sequence>MVMLALNKQIMNNKVIQKAEARKRKQNNTNICLQQDPDYSPENENGSSSSECSLSFADDDNNDSEASPNQQSVKIPRLDRHVTADSGSLSFTELQAESEIDSQSNFNMVKNIVDDIVNLSLDCVEKIFYKSFTKTGNPRKRQSFDIPASERKKRKLTCQSSQHKVKGTCNSRTCKRNCSRSIDATRQEVINRQYWTLNKQEQRLFVGGCARQISKGRCTTLAGPNSRRQNTYKYFLTDSEGIEVNVCKVFFLLTLGYTKNDRFLKNIRVNLKTSITPAAEKRGHRPAKNKIDKNPIIDHIKSFQPNISHYRREHAPKRLYLPSDINIAMMFKDFKLKNPDFTGSYELYRKEVAAMNISFAQLGCEECFTCTAFKLHKSEKNHDDPFSYINCDVCCKYRDHKTKYTNARKEYEEDANKIETESELIVSVDLEKVIMLPRAEMFKEVIFVPRITVFNESFVPTGKGKKVKPLGVLWHEGIAKRSKEDIISTYYAFFLKNRDKENVTIWMDNCSAQNKNWALFCFFVYVVSCKEVALKTLIIKYFEPGHSFMSADHFHHQVELAMKQHKTIWDFDDFVSCVASANGGKTDVIKMNLTNFFDWKDFSSKFKLKKEKFYFKNLTMAVFTRNEGNFQYKTGFDEEEFKSLNFLNNKVVKTGIPMANSRERNHGVDATRRNTLISTLAPIIPKTRLQFWQELDVNDNPPNDDDDDSE</sequence>
<dbReference type="AlphaFoldDB" id="A0A9N9QJM9"/>
<feature type="compositionally biased region" description="Low complexity" evidence="1">
    <location>
        <begin position="40"/>
        <end position="55"/>
    </location>
</feature>